<name>A0ABD5XVY0_9EURY</name>
<evidence type="ECO:0000313" key="1">
    <source>
        <dbReference type="EMBL" id="MFC7137809.1"/>
    </source>
</evidence>
<keyword evidence="2" id="KW-1185">Reference proteome</keyword>
<gene>
    <name evidence="1" type="ORF">ACFQRB_17935</name>
</gene>
<comment type="caution">
    <text evidence="1">The sequence shown here is derived from an EMBL/GenBank/DDBJ whole genome shotgun (WGS) entry which is preliminary data.</text>
</comment>
<reference evidence="1 2" key="1">
    <citation type="journal article" date="2019" name="Int. J. Syst. Evol. Microbiol.">
        <title>The Global Catalogue of Microorganisms (GCM) 10K type strain sequencing project: providing services to taxonomists for standard genome sequencing and annotation.</title>
        <authorList>
            <consortium name="The Broad Institute Genomics Platform"/>
            <consortium name="The Broad Institute Genome Sequencing Center for Infectious Disease"/>
            <person name="Wu L."/>
            <person name="Ma J."/>
        </authorList>
    </citation>
    <scope>NUCLEOTIDE SEQUENCE [LARGE SCALE GENOMIC DNA]</scope>
    <source>
        <strain evidence="1 2">DT92</strain>
    </source>
</reference>
<sequence>MWCLRSLRKRGIHTVVVGENPSSPAFVSRYCSESIRVPGPSSDLMAYKDALVDAARRPDVRAILPIREPDAYVLSKYADEFRDHVVPLWPSFDALERVHDRVELFEAADRAGVDVPETHLLDEVDSWDRNQIVKARYAMVTNEYVSAAGTDGILDAGPTRYLRPGSEPDVDGMIAEMGHVPIAQEYVRGTEYTFRGLWDHGEPVVTLGKRLVRGMKYPRGPSVTHEAVDDPEMEAAANALLEGSTGTASPPSGS</sequence>
<dbReference type="EMBL" id="JBHSZG010000008">
    <property type="protein sequence ID" value="MFC7137809.1"/>
    <property type="molecule type" value="Genomic_DNA"/>
</dbReference>
<dbReference type="AlphaFoldDB" id="A0ABD5XVY0"/>
<evidence type="ECO:0000313" key="2">
    <source>
        <dbReference type="Proteomes" id="UP001596368"/>
    </source>
</evidence>
<accession>A0ABD5XVY0</accession>
<dbReference type="Gene3D" id="3.40.50.20">
    <property type="match status" value="1"/>
</dbReference>
<dbReference type="Proteomes" id="UP001596368">
    <property type="component" value="Unassembled WGS sequence"/>
</dbReference>
<evidence type="ECO:0008006" key="3">
    <source>
        <dbReference type="Google" id="ProtNLM"/>
    </source>
</evidence>
<proteinExistence type="predicted"/>
<protein>
    <recommendedName>
        <fullName evidence="3">ATP-grasp domain-containing protein</fullName>
    </recommendedName>
</protein>
<organism evidence="1 2">
    <name type="scientific">Halobaculum litoreum</name>
    <dbReference type="NCBI Taxonomy" id="3031998"/>
    <lineage>
        <taxon>Archaea</taxon>
        <taxon>Methanobacteriati</taxon>
        <taxon>Methanobacteriota</taxon>
        <taxon>Stenosarchaea group</taxon>
        <taxon>Halobacteria</taxon>
        <taxon>Halobacteriales</taxon>
        <taxon>Haloferacaceae</taxon>
        <taxon>Halobaculum</taxon>
    </lineage>
</organism>